<dbReference type="InterPro" id="IPR042977">
    <property type="entry name" value="AtJ6-like"/>
</dbReference>
<reference evidence="3 4" key="1">
    <citation type="submission" date="2023-10" db="EMBL/GenBank/DDBJ databases">
        <title>Comparative genomics analysis reveals potential genetic determinants of host preference in Cryptosporidium xiaoi.</title>
        <authorList>
            <person name="Xiao L."/>
            <person name="Li J."/>
        </authorList>
    </citation>
    <scope>NUCLEOTIDE SEQUENCE [LARGE SCALE GENOMIC DNA]</scope>
    <source>
        <strain evidence="3 4">52996</strain>
    </source>
</reference>
<feature type="domain" description="J" evidence="2">
    <location>
        <begin position="6"/>
        <end position="71"/>
    </location>
</feature>
<dbReference type="CDD" id="cd06257">
    <property type="entry name" value="DnaJ"/>
    <property type="match status" value="1"/>
</dbReference>
<dbReference type="PROSITE" id="PS50076">
    <property type="entry name" value="DNAJ_2"/>
    <property type="match status" value="1"/>
</dbReference>
<dbReference type="InterPro" id="IPR018253">
    <property type="entry name" value="DnaJ_domain_CS"/>
</dbReference>
<dbReference type="Pfam" id="PF23302">
    <property type="entry name" value="HTH_DNAJC9"/>
    <property type="match status" value="1"/>
</dbReference>
<evidence type="ECO:0000259" key="2">
    <source>
        <dbReference type="PROSITE" id="PS50076"/>
    </source>
</evidence>
<name>A0AAV9XZZ1_9CRYT</name>
<dbReference type="EMBL" id="JAWDEY010000035">
    <property type="protein sequence ID" value="KAK6588016.1"/>
    <property type="molecule type" value="Genomic_DNA"/>
</dbReference>
<dbReference type="Pfam" id="PF00226">
    <property type="entry name" value="DnaJ"/>
    <property type="match status" value="1"/>
</dbReference>
<feature type="coiled-coil region" evidence="1">
    <location>
        <begin position="163"/>
        <end position="209"/>
    </location>
</feature>
<organism evidence="3 4">
    <name type="scientific">Cryptosporidium xiaoi</name>
    <dbReference type="NCBI Taxonomy" id="659607"/>
    <lineage>
        <taxon>Eukaryota</taxon>
        <taxon>Sar</taxon>
        <taxon>Alveolata</taxon>
        <taxon>Apicomplexa</taxon>
        <taxon>Conoidasida</taxon>
        <taxon>Coccidia</taxon>
        <taxon>Eucoccidiorida</taxon>
        <taxon>Eimeriorina</taxon>
        <taxon>Cryptosporidiidae</taxon>
        <taxon>Cryptosporidium</taxon>
    </lineage>
</organism>
<dbReference type="PROSITE" id="PS00636">
    <property type="entry name" value="DNAJ_1"/>
    <property type="match status" value="1"/>
</dbReference>
<evidence type="ECO:0000256" key="1">
    <source>
        <dbReference type="SAM" id="Coils"/>
    </source>
</evidence>
<accession>A0AAV9XZZ1</accession>
<dbReference type="SMART" id="SM00271">
    <property type="entry name" value="DnaJ"/>
    <property type="match status" value="1"/>
</dbReference>
<dbReference type="InterPro" id="IPR001623">
    <property type="entry name" value="DnaJ_domain"/>
</dbReference>
<dbReference type="InterPro" id="IPR036869">
    <property type="entry name" value="J_dom_sf"/>
</dbReference>
<dbReference type="PRINTS" id="PR00625">
    <property type="entry name" value="JDOMAIN"/>
</dbReference>
<keyword evidence="4" id="KW-1185">Reference proteome</keyword>
<protein>
    <recommendedName>
        <fullName evidence="2">J domain-containing protein</fullName>
    </recommendedName>
</protein>
<keyword evidence="1" id="KW-0175">Coiled coil</keyword>
<dbReference type="Gene3D" id="1.10.287.110">
    <property type="entry name" value="DnaJ domain"/>
    <property type="match status" value="1"/>
</dbReference>
<evidence type="ECO:0000313" key="3">
    <source>
        <dbReference type="EMBL" id="KAK6588016.1"/>
    </source>
</evidence>
<dbReference type="SUPFAM" id="SSF46565">
    <property type="entry name" value="Chaperone J-domain"/>
    <property type="match status" value="1"/>
</dbReference>
<gene>
    <name evidence="3" type="ORF">RS030_7936</name>
</gene>
<evidence type="ECO:0000313" key="4">
    <source>
        <dbReference type="Proteomes" id="UP001311799"/>
    </source>
</evidence>
<dbReference type="AlphaFoldDB" id="A0AAV9XZZ1"/>
<dbReference type="PANTHER" id="PTHR44916:SF1">
    <property type="entry name" value="CHAPERONE DNAJ-DOMAIN SUPERFAMILY PROTEIN-RELATED"/>
    <property type="match status" value="1"/>
</dbReference>
<comment type="caution">
    <text evidence="3">The sequence shown here is derived from an EMBL/GenBank/DDBJ whole genome shotgun (WGS) entry which is preliminary data.</text>
</comment>
<dbReference type="PANTHER" id="PTHR44916">
    <property type="entry name" value="CHAPERONE DNAJ-DOMAIN SUPERFAMILY PROTEIN-RELATED"/>
    <property type="match status" value="1"/>
</dbReference>
<dbReference type="Proteomes" id="UP001311799">
    <property type="component" value="Unassembled WGS sequence"/>
</dbReference>
<sequence>MVRDRRLYDIIGVEPDATTSEIKKEYRIRALLLHPDKNNNDEVSKERFQELQNAYEILRNDESRKTYDETGIIEGEDENTNFNNIVEFFTSFSRRITEEDIENYKRNYRGSEEEWEDLYSFYHRFNGSCKHLLEYIPFSEPDDIEYYLNLIETAIRDGRLPFRAEFENSKKHLERKAKKYKKSKKYKSKEQEEEDVNKLIRELRERSRRRIEIISQIIAKHENGYPKDMDEEVYETLYEEMINDGKRFRR</sequence>
<dbReference type="InterPro" id="IPR056453">
    <property type="entry name" value="HTH_DNAJC9"/>
</dbReference>
<proteinExistence type="predicted"/>